<dbReference type="AlphaFoldDB" id="A0A8J4CVS4"/>
<feature type="region of interest" description="Disordered" evidence="1">
    <location>
        <begin position="1"/>
        <end position="26"/>
    </location>
</feature>
<evidence type="ECO:0000313" key="2">
    <source>
        <dbReference type="EMBL" id="GIL87794.1"/>
    </source>
</evidence>
<proteinExistence type="predicted"/>
<protein>
    <submittedName>
        <fullName evidence="2">Uncharacterized protein</fullName>
    </submittedName>
</protein>
<feature type="non-terminal residue" evidence="2">
    <location>
        <position position="1"/>
    </location>
</feature>
<gene>
    <name evidence="2" type="ORF">Vretifemale_15837</name>
</gene>
<name>A0A8J4CVS4_9CHLO</name>
<evidence type="ECO:0000256" key="1">
    <source>
        <dbReference type="SAM" id="MobiDB-lite"/>
    </source>
</evidence>
<organism evidence="2 3">
    <name type="scientific">Volvox reticuliferus</name>
    <dbReference type="NCBI Taxonomy" id="1737510"/>
    <lineage>
        <taxon>Eukaryota</taxon>
        <taxon>Viridiplantae</taxon>
        <taxon>Chlorophyta</taxon>
        <taxon>core chlorophytes</taxon>
        <taxon>Chlorophyceae</taxon>
        <taxon>CS clade</taxon>
        <taxon>Chlamydomonadales</taxon>
        <taxon>Volvocaceae</taxon>
        <taxon>Volvox</taxon>
    </lineage>
</organism>
<comment type="caution">
    <text evidence="2">The sequence shown here is derived from an EMBL/GenBank/DDBJ whole genome shotgun (WGS) entry which is preliminary data.</text>
</comment>
<feature type="compositionally biased region" description="Basic and acidic residues" evidence="1">
    <location>
        <begin position="101"/>
        <end position="110"/>
    </location>
</feature>
<accession>A0A8J4CVS4</accession>
<dbReference type="Proteomes" id="UP000747110">
    <property type="component" value="Unassembled WGS sequence"/>
</dbReference>
<dbReference type="OrthoDB" id="550060at2759"/>
<dbReference type="EMBL" id="BNCP01000041">
    <property type="protein sequence ID" value="GIL87794.1"/>
    <property type="molecule type" value="Genomic_DNA"/>
</dbReference>
<reference evidence="2" key="1">
    <citation type="journal article" date="2021" name="Proc. Natl. Acad. Sci. U.S.A.">
        <title>Three genomes in the algal genus Volvox reveal the fate of a haploid sex-determining region after a transition to homothallism.</title>
        <authorList>
            <person name="Yamamoto K."/>
            <person name="Hamaji T."/>
            <person name="Kawai-Toyooka H."/>
            <person name="Matsuzaki R."/>
            <person name="Takahashi F."/>
            <person name="Nishimura Y."/>
            <person name="Kawachi M."/>
            <person name="Noguchi H."/>
            <person name="Minakuchi Y."/>
            <person name="Umen J.G."/>
            <person name="Toyoda A."/>
            <person name="Nozaki H."/>
        </authorList>
    </citation>
    <scope>NUCLEOTIDE SEQUENCE</scope>
    <source>
        <strain evidence="2">NIES-3786</strain>
    </source>
</reference>
<keyword evidence="3" id="KW-1185">Reference proteome</keyword>
<feature type="region of interest" description="Disordered" evidence="1">
    <location>
        <begin position="68"/>
        <end position="110"/>
    </location>
</feature>
<evidence type="ECO:0000313" key="3">
    <source>
        <dbReference type="Proteomes" id="UP000747110"/>
    </source>
</evidence>
<sequence>PRIKPPIISTALKTPKPPLDNPKATQPLVTRQPRIHLVVEVRALRVIRMWQLHPATGHKCRQLLAQPVPAPRTAPITTSPPRASKAQIPRDLHSFAGPEVETSRRDRLVR</sequence>